<dbReference type="GO" id="GO:0008270">
    <property type="term" value="F:zinc ion binding"/>
    <property type="evidence" value="ECO:0007669"/>
    <property type="project" value="InterPro"/>
</dbReference>
<protein>
    <submittedName>
        <fullName evidence="9">DEHA2E16280p</fullName>
    </submittedName>
</protein>
<dbReference type="SUPFAM" id="SSF57701">
    <property type="entry name" value="Zn2/Cys6 DNA-binding domain"/>
    <property type="match status" value="1"/>
</dbReference>
<dbReference type="CDD" id="cd00067">
    <property type="entry name" value="GAL4"/>
    <property type="match status" value="1"/>
</dbReference>
<evidence type="ECO:0000256" key="3">
    <source>
        <dbReference type="ARBA" id="ARBA00023015"/>
    </source>
</evidence>
<feature type="compositionally biased region" description="Basic and acidic residues" evidence="7">
    <location>
        <begin position="10"/>
        <end position="20"/>
    </location>
</feature>
<dbReference type="Gene3D" id="4.10.240.10">
    <property type="entry name" value="Zn(2)-C6 fungal-type DNA-binding domain"/>
    <property type="match status" value="1"/>
</dbReference>
<sequence length="871" mass="97720">MPGVNESPENGDRSPKDKSDTIVATETGPEITNTNENSSAPRKRSKVSRACDACRRKKIRCDAELSSSLQTVTKICNNCVKNGEKCTFSRVPLKRGPSKGYIRDLEDKLESTSSTRKKSFTLETKNQPLPYPNSLQRNSVTGATTTSPPTATSTIVTSGTAQSGSPIILPPLIGAYAQPKINVLPPAVASVKNIEQGSNPSSPLNGILNPPPVDQQISTSTTTSNTPSNNYHATHSPPIQGPFWKVPYEMPGNNNANNNNNNSNSFNSIHNRKLSVDSVSSNSSNGSRSRLPSLKTSNSISSDMGISDSDDDFYSIRSFKQSRQSSQSLSPRNSISSLSSLNGRMNKNLVLSQQPHPHQQVIMSPHDQQAPPPQNMYYSTAPHVTISPVYRPNLPQSATYGTPQTYSKVPHNSIEQNLSIYYTKFHNNFPILPFDQKLIVNILDGLVLNDQTKVIVELFNSSLTNLNNFQFQNINDNINLILRILQLYPFNNFGIKLNDNILILFFSSLILINYSILLNGDTYSLGISLTSSILNDFKVLENFNLLIKNNIKDLAPDDIKLYLPKLYYCLSIMDNFHCLSFGIQNTIHNNKLVDFLYDNLAKLIPMSIDNQGILNFKISKLLSSLINTRDEMVVDDSLKYTLKRNKDDWNYGADLQQSQDFASLFINFNKDKYDLIEYLHELNQVLNTTSIEDRVDDTIHEHHFRLCKSVKKLSQTIINLANYISTISSQNSNTNSPGTNSNNYNSELFTPVLNISFGQSYKLIKLCKLIIDSLVKLNNDPDLINKLIKINNDLSIAFNLLNSNLNKSYNPSIILGQFSMNLIKNKIEYYNLNFNMPNQASNKESDIMQWKNEFVNSIMPFIDKEDNEGWY</sequence>
<keyword evidence="4" id="KW-0238">DNA-binding</keyword>
<evidence type="ECO:0000256" key="6">
    <source>
        <dbReference type="ARBA" id="ARBA00023242"/>
    </source>
</evidence>
<feature type="compositionally biased region" description="Polar residues" evidence="7">
    <location>
        <begin position="121"/>
        <end position="138"/>
    </location>
</feature>
<dbReference type="InterPro" id="IPR001138">
    <property type="entry name" value="Zn2Cys6_DnaBD"/>
</dbReference>
<proteinExistence type="predicted"/>
<dbReference type="OMA" id="PPIQGPF"/>
<keyword evidence="1" id="KW-0479">Metal-binding</keyword>
<feature type="region of interest" description="Disordered" evidence="7">
    <location>
        <begin position="106"/>
        <end position="161"/>
    </location>
</feature>
<evidence type="ECO:0000256" key="1">
    <source>
        <dbReference type="ARBA" id="ARBA00022723"/>
    </source>
</evidence>
<evidence type="ECO:0000259" key="8">
    <source>
        <dbReference type="PROSITE" id="PS50048"/>
    </source>
</evidence>
<evidence type="ECO:0000313" key="10">
    <source>
        <dbReference type="Proteomes" id="UP000000599"/>
    </source>
</evidence>
<dbReference type="InParanoid" id="Q6BP61"/>
<dbReference type="PANTHER" id="PTHR31668">
    <property type="entry name" value="GLUCOSE TRANSPORT TRANSCRIPTION REGULATOR RGT1-RELATED-RELATED"/>
    <property type="match status" value="1"/>
</dbReference>
<dbReference type="KEGG" id="dha:DEHA2E16280g"/>
<dbReference type="GeneID" id="2901946"/>
<feature type="compositionally biased region" description="Polar residues" evidence="7">
    <location>
        <begin position="194"/>
        <end position="204"/>
    </location>
</feature>
<dbReference type="HOGENOM" id="CLU_016176_0_0_1"/>
<keyword evidence="10" id="KW-1185">Reference proteome</keyword>
<dbReference type="AlphaFoldDB" id="Q6BP61"/>
<dbReference type="SMART" id="SM00066">
    <property type="entry name" value="GAL4"/>
    <property type="match status" value="1"/>
</dbReference>
<dbReference type="EMBL" id="CR382137">
    <property type="protein sequence ID" value="CAG88262.2"/>
    <property type="molecule type" value="Genomic_DNA"/>
</dbReference>
<keyword evidence="2" id="KW-0862">Zinc</keyword>
<evidence type="ECO:0000256" key="4">
    <source>
        <dbReference type="ARBA" id="ARBA00023125"/>
    </source>
</evidence>
<dbReference type="Proteomes" id="UP000000599">
    <property type="component" value="Chromosome E"/>
</dbReference>
<feature type="region of interest" description="Disordered" evidence="7">
    <location>
        <begin position="1"/>
        <end position="49"/>
    </location>
</feature>
<evidence type="ECO:0000313" key="9">
    <source>
        <dbReference type="EMBL" id="CAG88262.2"/>
    </source>
</evidence>
<feature type="compositionally biased region" description="Low complexity" evidence="7">
    <location>
        <begin position="253"/>
        <end position="268"/>
    </location>
</feature>
<feature type="region of interest" description="Disordered" evidence="7">
    <location>
        <begin position="194"/>
        <end position="340"/>
    </location>
</feature>
<dbReference type="FunCoup" id="Q6BP61">
    <property type="interactions" value="465"/>
</dbReference>
<evidence type="ECO:0000256" key="7">
    <source>
        <dbReference type="SAM" id="MobiDB-lite"/>
    </source>
</evidence>
<dbReference type="InterPro" id="IPR050797">
    <property type="entry name" value="Carb_Metab_Trans_Reg"/>
</dbReference>
<reference evidence="9 10" key="1">
    <citation type="journal article" date="2004" name="Nature">
        <title>Genome evolution in yeasts.</title>
        <authorList>
            <consortium name="Genolevures"/>
            <person name="Dujon B."/>
            <person name="Sherman D."/>
            <person name="Fischer G."/>
            <person name="Durrens P."/>
            <person name="Casaregola S."/>
            <person name="Lafontaine I."/>
            <person name="de Montigny J."/>
            <person name="Marck C."/>
            <person name="Neuveglise C."/>
            <person name="Talla E."/>
            <person name="Goffard N."/>
            <person name="Frangeul L."/>
            <person name="Aigle M."/>
            <person name="Anthouard V."/>
            <person name="Babour A."/>
            <person name="Barbe V."/>
            <person name="Barnay S."/>
            <person name="Blanchin S."/>
            <person name="Beckerich J.M."/>
            <person name="Beyne E."/>
            <person name="Bleykasten C."/>
            <person name="Boisrame A."/>
            <person name="Boyer J."/>
            <person name="Cattolico L."/>
            <person name="Confanioleri F."/>
            <person name="de Daruvar A."/>
            <person name="Despons L."/>
            <person name="Fabre E."/>
            <person name="Fairhead C."/>
            <person name="Ferry-Dumazet H."/>
            <person name="Groppi A."/>
            <person name="Hantraye F."/>
            <person name="Hennequin C."/>
            <person name="Jauniaux N."/>
            <person name="Joyet P."/>
            <person name="Kachouri R."/>
            <person name="Kerrest A."/>
            <person name="Koszul R."/>
            <person name="Lemaire M."/>
            <person name="Lesur I."/>
            <person name="Ma L."/>
            <person name="Muller H."/>
            <person name="Nicaud J.M."/>
            <person name="Nikolski M."/>
            <person name="Oztas S."/>
            <person name="Ozier-Kalogeropoulos O."/>
            <person name="Pellenz S."/>
            <person name="Potier S."/>
            <person name="Richard G.F."/>
            <person name="Straub M.L."/>
            <person name="Suleau A."/>
            <person name="Swennene D."/>
            <person name="Tekaia F."/>
            <person name="Wesolowski-Louvel M."/>
            <person name="Westhof E."/>
            <person name="Wirth B."/>
            <person name="Zeniou-Meyer M."/>
            <person name="Zivanovic I."/>
            <person name="Bolotin-Fukuhara M."/>
            <person name="Thierry A."/>
            <person name="Bouchier C."/>
            <person name="Caudron B."/>
            <person name="Scarpelli C."/>
            <person name="Gaillardin C."/>
            <person name="Weissenbach J."/>
            <person name="Wincker P."/>
            <person name="Souciet J.L."/>
        </authorList>
    </citation>
    <scope>NUCLEOTIDE SEQUENCE [LARGE SCALE GENOMIC DNA]</scope>
    <source>
        <strain evidence="10">ATCC 36239 / CBS 767 / BCRC 21394 / JCM 1990 / NBRC 0083 / IGC 2968</strain>
    </source>
</reference>
<feature type="compositionally biased region" description="Low complexity" evidence="7">
    <location>
        <begin position="315"/>
        <end position="340"/>
    </location>
</feature>
<organism evidence="9 10">
    <name type="scientific">Debaryomyces hansenii (strain ATCC 36239 / CBS 767 / BCRC 21394 / JCM 1990 / NBRC 0083 / IGC 2968)</name>
    <name type="common">Yeast</name>
    <name type="synonym">Torulaspora hansenii</name>
    <dbReference type="NCBI Taxonomy" id="284592"/>
    <lineage>
        <taxon>Eukaryota</taxon>
        <taxon>Fungi</taxon>
        <taxon>Dikarya</taxon>
        <taxon>Ascomycota</taxon>
        <taxon>Saccharomycotina</taxon>
        <taxon>Pichiomycetes</taxon>
        <taxon>Debaryomycetaceae</taxon>
        <taxon>Debaryomyces</taxon>
    </lineage>
</organism>
<keyword evidence="6" id="KW-0539">Nucleus</keyword>
<evidence type="ECO:0000256" key="2">
    <source>
        <dbReference type="ARBA" id="ARBA00022833"/>
    </source>
</evidence>
<dbReference type="InterPro" id="IPR036864">
    <property type="entry name" value="Zn2-C6_fun-type_DNA-bd_sf"/>
</dbReference>
<dbReference type="RefSeq" id="XP_460009.2">
    <property type="nucleotide sequence ID" value="XM_460009.1"/>
</dbReference>
<dbReference type="eggNOG" id="ENOG502QRVJ">
    <property type="taxonomic scope" value="Eukaryota"/>
</dbReference>
<feature type="compositionally biased region" description="Low complexity" evidence="7">
    <location>
        <begin position="276"/>
        <end position="307"/>
    </location>
</feature>
<dbReference type="STRING" id="284592.Q6BP61"/>
<name>Q6BP61_DEBHA</name>
<dbReference type="PANTHER" id="PTHR31668:SF26">
    <property type="entry name" value="GLUCOSE TRANSPORT TRANSCRIPTION REGULATOR RGT1-RELATED"/>
    <property type="match status" value="1"/>
</dbReference>
<dbReference type="Pfam" id="PF00172">
    <property type="entry name" value="Zn_clus"/>
    <property type="match status" value="1"/>
</dbReference>
<dbReference type="GO" id="GO:0000981">
    <property type="term" value="F:DNA-binding transcription factor activity, RNA polymerase II-specific"/>
    <property type="evidence" value="ECO:0007669"/>
    <property type="project" value="InterPro"/>
</dbReference>
<feature type="compositionally biased region" description="Low complexity" evidence="7">
    <location>
        <begin position="139"/>
        <end position="158"/>
    </location>
</feature>
<keyword evidence="3" id="KW-0805">Transcription regulation</keyword>
<feature type="compositionally biased region" description="Low complexity" evidence="7">
    <location>
        <begin position="218"/>
        <end position="230"/>
    </location>
</feature>
<dbReference type="PROSITE" id="PS50048">
    <property type="entry name" value="ZN2_CY6_FUNGAL_2"/>
    <property type="match status" value="1"/>
</dbReference>
<gene>
    <name evidence="9" type="ordered locus">DEHA2E16280g</name>
</gene>
<feature type="compositionally biased region" description="Polar residues" evidence="7">
    <location>
        <begin position="30"/>
        <end position="40"/>
    </location>
</feature>
<accession>Q6BP61</accession>
<feature type="domain" description="Zn(2)-C6 fungal-type" evidence="8">
    <location>
        <begin position="50"/>
        <end position="88"/>
    </location>
</feature>
<dbReference type="GO" id="GO:0003677">
    <property type="term" value="F:DNA binding"/>
    <property type="evidence" value="ECO:0007669"/>
    <property type="project" value="UniProtKB-KW"/>
</dbReference>
<dbReference type="OrthoDB" id="5426978at2759"/>
<keyword evidence="5" id="KW-0804">Transcription</keyword>
<evidence type="ECO:0000256" key="5">
    <source>
        <dbReference type="ARBA" id="ARBA00023163"/>
    </source>
</evidence>